<dbReference type="InterPro" id="IPR015422">
    <property type="entry name" value="PyrdxlP-dep_Trfase_small"/>
</dbReference>
<dbReference type="SUPFAM" id="SSF53448">
    <property type="entry name" value="Nucleotide-diphospho-sugar transferases"/>
    <property type="match status" value="1"/>
</dbReference>
<dbReference type="CDD" id="cd02523">
    <property type="entry name" value="PC_cytidylyltransferase"/>
    <property type="match status" value="1"/>
</dbReference>
<dbReference type="InterPro" id="IPR029044">
    <property type="entry name" value="Nucleotide-diphossugar_trans"/>
</dbReference>
<dbReference type="GO" id="GO:0008483">
    <property type="term" value="F:transaminase activity"/>
    <property type="evidence" value="ECO:0007669"/>
    <property type="project" value="UniProtKB-KW"/>
</dbReference>
<dbReference type="Proteomes" id="UP000182737">
    <property type="component" value="Unassembled WGS sequence"/>
</dbReference>
<dbReference type="OrthoDB" id="9813612at2"/>
<dbReference type="CDD" id="cd00609">
    <property type="entry name" value="AAT_like"/>
    <property type="match status" value="1"/>
</dbReference>
<dbReference type="Gene3D" id="3.90.550.10">
    <property type="entry name" value="Spore Coat Polysaccharide Biosynthesis Protein SpsA, Chain A"/>
    <property type="match status" value="1"/>
</dbReference>
<dbReference type="InterPro" id="IPR004839">
    <property type="entry name" value="Aminotransferase_I/II_large"/>
</dbReference>
<dbReference type="EC" id="2.6.1.-" evidence="1"/>
<dbReference type="AlphaFoldDB" id="A0A1I3IVT9"/>
<keyword evidence="1 4" id="KW-0808">Transferase</keyword>
<dbReference type="Pfam" id="PF12804">
    <property type="entry name" value="NTP_transf_3"/>
    <property type="match status" value="1"/>
</dbReference>
<evidence type="ECO:0000259" key="2">
    <source>
        <dbReference type="Pfam" id="PF00155"/>
    </source>
</evidence>
<dbReference type="InterPro" id="IPR004838">
    <property type="entry name" value="NHTrfase_class1_PyrdxlP-BS"/>
</dbReference>
<dbReference type="Gene3D" id="3.90.1150.10">
    <property type="entry name" value="Aspartate Aminotransferase, domain 1"/>
    <property type="match status" value="1"/>
</dbReference>
<organism evidence="4 5">
    <name type="scientific">Treponema bryantii</name>
    <dbReference type="NCBI Taxonomy" id="163"/>
    <lineage>
        <taxon>Bacteria</taxon>
        <taxon>Pseudomonadati</taxon>
        <taxon>Spirochaetota</taxon>
        <taxon>Spirochaetia</taxon>
        <taxon>Spirochaetales</taxon>
        <taxon>Treponemataceae</taxon>
        <taxon>Treponema</taxon>
    </lineage>
</organism>
<dbReference type="Gene3D" id="3.40.640.10">
    <property type="entry name" value="Type I PLP-dependent aspartate aminotransferase-like (Major domain)"/>
    <property type="match status" value="1"/>
</dbReference>
<name>A0A1I3IVT9_9SPIR</name>
<evidence type="ECO:0000256" key="1">
    <source>
        <dbReference type="RuleBase" id="RU000481"/>
    </source>
</evidence>
<protein>
    <recommendedName>
        <fullName evidence="1">Aminotransferase</fullName>
        <ecNumber evidence="1">2.6.1.-</ecNumber>
    </recommendedName>
</protein>
<dbReference type="Pfam" id="PF00155">
    <property type="entry name" value="Aminotran_1_2"/>
    <property type="match status" value="1"/>
</dbReference>
<gene>
    <name evidence="4" type="ORF">SAMN04487775_102167</name>
</gene>
<dbReference type="EMBL" id="FORI01000002">
    <property type="protein sequence ID" value="SFI52052.1"/>
    <property type="molecule type" value="Genomic_DNA"/>
</dbReference>
<accession>A0A1I3IVT9</accession>
<dbReference type="SUPFAM" id="SSF53383">
    <property type="entry name" value="PLP-dependent transferases"/>
    <property type="match status" value="1"/>
</dbReference>
<dbReference type="PANTHER" id="PTHR42885">
    <property type="entry name" value="HISTIDINOL-PHOSPHATE AMINOTRANSFERASE-RELATED"/>
    <property type="match status" value="1"/>
</dbReference>
<keyword evidence="5" id="KW-1185">Reference proteome</keyword>
<dbReference type="InterPro" id="IPR025877">
    <property type="entry name" value="MobA-like_NTP_Trfase"/>
</dbReference>
<keyword evidence="1 4" id="KW-0032">Aminotransferase</keyword>
<comment type="cofactor">
    <cofactor evidence="1">
        <name>pyridoxal 5'-phosphate</name>
        <dbReference type="ChEBI" id="CHEBI:597326"/>
    </cofactor>
</comment>
<evidence type="ECO:0000259" key="3">
    <source>
        <dbReference type="Pfam" id="PF12804"/>
    </source>
</evidence>
<evidence type="ECO:0000313" key="5">
    <source>
        <dbReference type="Proteomes" id="UP000182737"/>
    </source>
</evidence>
<comment type="similarity">
    <text evidence="1">Belongs to the class-I pyridoxal-phosphate-dependent aminotransferase family.</text>
</comment>
<dbReference type="InterPro" id="IPR015424">
    <property type="entry name" value="PyrdxlP-dep_Trfase"/>
</dbReference>
<proteinExistence type="inferred from homology"/>
<dbReference type="PROSITE" id="PS00105">
    <property type="entry name" value="AA_TRANSFER_CLASS_1"/>
    <property type="match status" value="1"/>
</dbReference>
<reference evidence="5" key="1">
    <citation type="submission" date="2016-10" db="EMBL/GenBank/DDBJ databases">
        <authorList>
            <person name="Varghese N."/>
            <person name="Submissions S."/>
        </authorList>
    </citation>
    <scope>NUCLEOTIDE SEQUENCE [LARGE SCALE GENOMIC DNA]</scope>
    <source>
        <strain evidence="5">XBD1002</strain>
    </source>
</reference>
<dbReference type="GO" id="GO:0016779">
    <property type="term" value="F:nucleotidyltransferase activity"/>
    <property type="evidence" value="ECO:0007669"/>
    <property type="project" value="UniProtKB-ARBA"/>
</dbReference>
<evidence type="ECO:0000313" key="4">
    <source>
        <dbReference type="EMBL" id="SFI52052.1"/>
    </source>
</evidence>
<feature type="domain" description="Aminotransferase class I/classII large" evidence="2">
    <location>
        <begin position="316"/>
        <end position="604"/>
    </location>
</feature>
<dbReference type="RefSeq" id="WP_074930566.1">
    <property type="nucleotide sequence ID" value="NZ_FORI01000002.1"/>
</dbReference>
<dbReference type="InterPro" id="IPR015421">
    <property type="entry name" value="PyrdxlP-dep_Trfase_major"/>
</dbReference>
<dbReference type="GO" id="GO:0030170">
    <property type="term" value="F:pyridoxal phosphate binding"/>
    <property type="evidence" value="ECO:0007669"/>
    <property type="project" value="InterPro"/>
</dbReference>
<sequence>MQALMLAAGMGKRLGRYTKNATKCMVPVNGKTLIEYAIEALVKNGIKKMVIVVGYKSDVLIDFINSKFNKKNLNGMEIEFIENKVYDKTNNIYSLYMAREALCQDDTILLESDLIFKPEIITKLLKSKDPNLAVVSHFESWMDGTCTLLDEENHITGILDKAHFNWFETEDYYKTVNIYKFSKEFSKDYYVPFLEAYQKSFGKNEYYEQVLKVLSFLSSSTLKGLPVPGDDWYEIDDPADLAIAETRFSKGKDKLKLLQKTYGGYWRYPQLKDYCYLVNPYFPPQKMVDELEANIKTLLTQYPSGAAQMSLLAGKIFNLLPEHIVVGNGAAELISSLGDKLTGKVAVPYPTFNEYPERFANCQIVPVKTNPKDFSYTAKDILEVVKKEGVNTVLLINPDNPSGNFLQKKEVLSLLKELQPLNVKLVFDESFIDFADKDIRYTLLNEEILNEYDNLIVVKSISKSYGVPGLRLGVLASSNSDYINLIKKTNAIWNINSFGEYYLQIYEKYSKTYASACDSIAEERARFIKELSKIKGLKVYPSQANFLLCRLTGNMTSDKLAVTLLEKCNIFIKDLTGKKCFEEPKYIRLAIRDKEDNDILIETLKTILAGK</sequence>
<feature type="domain" description="MobA-like NTP transferase" evidence="3">
    <location>
        <begin position="3"/>
        <end position="137"/>
    </location>
</feature>